<dbReference type="PANTHER" id="PTHR45947">
    <property type="entry name" value="SULFOQUINOVOSYL TRANSFERASE SQD2"/>
    <property type="match status" value="1"/>
</dbReference>
<dbReference type="RefSeq" id="WP_115771272.1">
    <property type="nucleotide sequence ID" value="NZ_PIOC01000001.1"/>
</dbReference>
<gene>
    <name evidence="3" type="ORF">CWR48_01525</name>
</gene>
<dbReference type="Gene3D" id="3.40.50.2000">
    <property type="entry name" value="Glycogen Phosphorylase B"/>
    <property type="match status" value="2"/>
</dbReference>
<dbReference type="GO" id="GO:0016757">
    <property type="term" value="F:glycosyltransferase activity"/>
    <property type="evidence" value="ECO:0007669"/>
    <property type="project" value="InterPro"/>
</dbReference>
<feature type="domain" description="Glycosyl transferase family 1" evidence="1">
    <location>
        <begin position="187"/>
        <end position="349"/>
    </location>
</feature>
<evidence type="ECO:0000259" key="1">
    <source>
        <dbReference type="Pfam" id="PF00534"/>
    </source>
</evidence>
<organism evidence="3 4">
    <name type="scientific">Oceanobacillus arenosus</name>
    <dbReference type="NCBI Taxonomy" id="1229153"/>
    <lineage>
        <taxon>Bacteria</taxon>
        <taxon>Bacillati</taxon>
        <taxon>Bacillota</taxon>
        <taxon>Bacilli</taxon>
        <taxon>Bacillales</taxon>
        <taxon>Bacillaceae</taxon>
        <taxon>Oceanobacillus</taxon>
    </lineage>
</organism>
<dbReference type="Pfam" id="PF00534">
    <property type="entry name" value="Glycos_transf_1"/>
    <property type="match status" value="1"/>
</dbReference>
<dbReference type="InterPro" id="IPR028098">
    <property type="entry name" value="Glyco_trans_4-like_N"/>
</dbReference>
<dbReference type="OrthoDB" id="9806653at2"/>
<dbReference type="SUPFAM" id="SSF53756">
    <property type="entry name" value="UDP-Glycosyltransferase/glycogen phosphorylase"/>
    <property type="match status" value="1"/>
</dbReference>
<dbReference type="Proteomes" id="UP000257143">
    <property type="component" value="Unassembled WGS sequence"/>
</dbReference>
<sequence>MAEKILFCATVDYHFKAFHLPYMKWFKEQGWEVDVAASGNMDLPFTDNKYHIDIQRSPFHQSNIQAYKQLKKIIDQNNYSIIHCHTPLGGVLSRLAARKARKKGTKVIYTAHGFHFCKGASYMNWLIYYPIERYLARHTDRLITINEEDYQLATTHKFKAGSIDHIHGVGVDTEKFKPIDNKEKLERKKSFGYKADDFLLFYAAEFNKNKNQRLLLQVMALIKDEIPNAKLLLAGEGFLMESCRQLAKDLGISQMVDFLGFRKDIEQLLPMCDVAVGSSFREGLPVNIMEAMACGLPVVAVDNRGHRELVSNNHNGWIVLNSDVVEFAYKVMKLYKSKDLRKKHSENSRLFVKQYAVSEVIEELSMIYSKFMLEDQSEAENKHRRAYI</sequence>
<evidence type="ECO:0000313" key="4">
    <source>
        <dbReference type="Proteomes" id="UP000257143"/>
    </source>
</evidence>
<dbReference type="InterPro" id="IPR001296">
    <property type="entry name" value="Glyco_trans_1"/>
</dbReference>
<proteinExistence type="predicted"/>
<feature type="domain" description="Glycosyltransferase subfamily 4-like N-terminal" evidence="2">
    <location>
        <begin position="4"/>
        <end position="146"/>
    </location>
</feature>
<dbReference type="Pfam" id="PF13477">
    <property type="entry name" value="Glyco_trans_4_2"/>
    <property type="match status" value="1"/>
</dbReference>
<keyword evidence="3" id="KW-0808">Transferase</keyword>
<keyword evidence="4" id="KW-1185">Reference proteome</keyword>
<name>A0A3D8Q2F2_9BACI</name>
<dbReference type="CDD" id="cd03808">
    <property type="entry name" value="GT4_CapM-like"/>
    <property type="match status" value="1"/>
</dbReference>
<accession>A0A3D8Q2F2</accession>
<reference evidence="4" key="1">
    <citation type="submission" date="2017-11" db="EMBL/GenBank/DDBJ databases">
        <authorList>
            <person name="Zhu W."/>
        </authorList>
    </citation>
    <scope>NUCLEOTIDE SEQUENCE [LARGE SCALE GENOMIC DNA]</scope>
    <source>
        <strain evidence="4">CAU 1183</strain>
    </source>
</reference>
<dbReference type="InterPro" id="IPR050194">
    <property type="entry name" value="Glycosyltransferase_grp1"/>
</dbReference>
<protein>
    <submittedName>
        <fullName evidence="3">Glycosyltransferase family 1 protein</fullName>
    </submittedName>
</protein>
<dbReference type="EMBL" id="PIOC01000001">
    <property type="protein sequence ID" value="RDW22413.1"/>
    <property type="molecule type" value="Genomic_DNA"/>
</dbReference>
<evidence type="ECO:0000313" key="3">
    <source>
        <dbReference type="EMBL" id="RDW22413.1"/>
    </source>
</evidence>
<dbReference type="AlphaFoldDB" id="A0A3D8Q2F2"/>
<evidence type="ECO:0000259" key="2">
    <source>
        <dbReference type="Pfam" id="PF13477"/>
    </source>
</evidence>
<dbReference type="PANTHER" id="PTHR45947:SF3">
    <property type="entry name" value="SULFOQUINOVOSYL TRANSFERASE SQD2"/>
    <property type="match status" value="1"/>
</dbReference>
<comment type="caution">
    <text evidence="3">The sequence shown here is derived from an EMBL/GenBank/DDBJ whole genome shotgun (WGS) entry which is preliminary data.</text>
</comment>